<comment type="caution">
    <text evidence="8">The sequence shown here is derived from an EMBL/GenBank/DDBJ whole genome shotgun (WGS) entry which is preliminary data.</text>
</comment>
<evidence type="ECO:0000256" key="5">
    <source>
        <dbReference type="ARBA" id="ARBA00023136"/>
    </source>
</evidence>
<evidence type="ECO:0000256" key="4">
    <source>
        <dbReference type="ARBA" id="ARBA00022989"/>
    </source>
</evidence>
<dbReference type="EMBL" id="DTCM01000099">
    <property type="protein sequence ID" value="HGL41608.1"/>
    <property type="molecule type" value="Genomic_DNA"/>
</dbReference>
<evidence type="ECO:0000256" key="2">
    <source>
        <dbReference type="ARBA" id="ARBA00022475"/>
    </source>
</evidence>
<reference evidence="8" key="1">
    <citation type="journal article" date="2020" name="mSystems">
        <title>Genome- and Community-Level Interaction Insights into Carbon Utilization and Element Cycling Functions of Hydrothermarchaeota in Hydrothermal Sediment.</title>
        <authorList>
            <person name="Zhou Z."/>
            <person name="Liu Y."/>
            <person name="Xu W."/>
            <person name="Pan J."/>
            <person name="Luo Z.H."/>
            <person name="Li M."/>
        </authorList>
    </citation>
    <scope>NUCLEOTIDE SEQUENCE [LARGE SCALE GENOMIC DNA]</scope>
    <source>
        <strain evidence="8">SpSt-613</strain>
        <strain evidence="7">SpSt-669</strain>
    </source>
</reference>
<feature type="transmembrane region" description="Helical" evidence="6">
    <location>
        <begin position="62"/>
        <end position="83"/>
    </location>
</feature>
<keyword evidence="5 6" id="KW-0472">Membrane</keyword>
<evidence type="ECO:0000313" key="8">
    <source>
        <dbReference type="EMBL" id="HGN89714.1"/>
    </source>
</evidence>
<comment type="subcellular location">
    <subcellularLocation>
        <location evidence="1">Cell membrane</location>
        <topology evidence="1">Multi-pass membrane protein</topology>
    </subcellularLocation>
</comment>
<sequence length="297" mass="32213">MIEAFQSLWPFTTRFLEVSTILLLAAMGELLTQRSGVINVGIEGLMLFGAATSFLTAQTFDAFAGFLAGTVVGAVFGLFHSILSVSLKVNQIVSGMGVWLFAMGFVTYWADRYTGPLRVSIPKIAGLTPAVFVALVILVALWFVLNRTHFGLKTRAVGENPAAAEVSGVNVVRIRYICTTVGAALCGFSGSVLLLSYLGAWSHLPTKGLGWLAFGLVMFSLWRPGILLAGSLAFGFVWQFAISPHTIFPGFPAPLPVNRMLPFLMTIVVLTIISTESFRKRWALMKPEALGQPYIKE</sequence>
<gene>
    <name evidence="8" type="ORF">ENT82_01085</name>
    <name evidence="7" type="ORF">ENU43_08110</name>
</gene>
<keyword evidence="2" id="KW-1003">Cell membrane</keyword>
<feature type="transmembrane region" description="Helical" evidence="6">
    <location>
        <begin position="89"/>
        <end position="109"/>
    </location>
</feature>
<evidence type="ECO:0000256" key="3">
    <source>
        <dbReference type="ARBA" id="ARBA00022692"/>
    </source>
</evidence>
<keyword evidence="4 6" id="KW-1133">Transmembrane helix</keyword>
<organism evidence="8">
    <name type="scientific">Caldiarchaeum subterraneum</name>
    <dbReference type="NCBI Taxonomy" id="311458"/>
    <lineage>
        <taxon>Archaea</taxon>
        <taxon>Nitrososphaerota</taxon>
        <taxon>Candidatus Caldarchaeales</taxon>
        <taxon>Candidatus Caldarchaeaceae</taxon>
        <taxon>Candidatus Caldarchaeum</taxon>
    </lineage>
</organism>
<evidence type="ECO:0000313" key="7">
    <source>
        <dbReference type="EMBL" id="HGL41608.1"/>
    </source>
</evidence>
<dbReference type="Pfam" id="PF02653">
    <property type="entry name" value="BPD_transp_2"/>
    <property type="match status" value="1"/>
</dbReference>
<keyword evidence="3 6" id="KW-0812">Transmembrane</keyword>
<feature type="transmembrane region" description="Helical" evidence="6">
    <location>
        <begin position="12"/>
        <end position="31"/>
    </location>
</feature>
<dbReference type="GO" id="GO:0005886">
    <property type="term" value="C:plasma membrane"/>
    <property type="evidence" value="ECO:0007669"/>
    <property type="project" value="UniProtKB-SubCell"/>
</dbReference>
<feature type="transmembrane region" description="Helical" evidence="6">
    <location>
        <begin position="37"/>
        <end position="55"/>
    </location>
</feature>
<protein>
    <submittedName>
        <fullName evidence="8">ABC transporter permease</fullName>
    </submittedName>
</protein>
<evidence type="ECO:0000256" key="6">
    <source>
        <dbReference type="SAM" id="Phobius"/>
    </source>
</evidence>
<dbReference type="CDD" id="cd06580">
    <property type="entry name" value="TM_PBP1_transp_TpRbsC_like"/>
    <property type="match status" value="1"/>
</dbReference>
<feature type="transmembrane region" description="Helical" evidence="6">
    <location>
        <begin position="174"/>
        <end position="199"/>
    </location>
</feature>
<accession>A0A7C4I4F8</accession>
<evidence type="ECO:0000256" key="1">
    <source>
        <dbReference type="ARBA" id="ARBA00004651"/>
    </source>
</evidence>
<dbReference type="InterPro" id="IPR001851">
    <property type="entry name" value="ABC_transp_permease"/>
</dbReference>
<dbReference type="AlphaFoldDB" id="A0A7C4I4F8"/>
<name>A0A7C4I4F8_CALS0</name>
<dbReference type="PANTHER" id="PTHR43370">
    <property type="entry name" value="SUGAR ABC TRANSPORTER INTEGRAL MEMBRANE PROTEIN-RELATED"/>
    <property type="match status" value="1"/>
</dbReference>
<dbReference type="EMBL" id="DTAD01000013">
    <property type="protein sequence ID" value="HGN89714.1"/>
    <property type="molecule type" value="Genomic_DNA"/>
</dbReference>
<proteinExistence type="predicted"/>
<feature type="transmembrane region" description="Helical" evidence="6">
    <location>
        <begin position="211"/>
        <end position="240"/>
    </location>
</feature>
<dbReference type="PANTHER" id="PTHR43370:SF2">
    <property type="entry name" value="ABC TRANSPORTER PERMEASE PROTEIN"/>
    <property type="match status" value="1"/>
</dbReference>
<feature type="transmembrane region" description="Helical" evidence="6">
    <location>
        <begin position="121"/>
        <end position="145"/>
    </location>
</feature>
<dbReference type="GO" id="GO:0022857">
    <property type="term" value="F:transmembrane transporter activity"/>
    <property type="evidence" value="ECO:0007669"/>
    <property type="project" value="InterPro"/>
</dbReference>